<keyword evidence="2" id="KW-1185">Reference proteome</keyword>
<organism evidence="1 2">
    <name type="scientific">Cetraspora pellucida</name>
    <dbReference type="NCBI Taxonomy" id="1433469"/>
    <lineage>
        <taxon>Eukaryota</taxon>
        <taxon>Fungi</taxon>
        <taxon>Fungi incertae sedis</taxon>
        <taxon>Mucoromycota</taxon>
        <taxon>Glomeromycotina</taxon>
        <taxon>Glomeromycetes</taxon>
        <taxon>Diversisporales</taxon>
        <taxon>Gigasporaceae</taxon>
        <taxon>Cetraspora</taxon>
    </lineage>
</organism>
<dbReference type="EMBL" id="CAJVQA010006293">
    <property type="protein sequence ID" value="CAG8637957.1"/>
    <property type="molecule type" value="Genomic_DNA"/>
</dbReference>
<proteinExistence type="predicted"/>
<name>A0A9N9DIX4_9GLOM</name>
<protein>
    <submittedName>
        <fullName evidence="1">8120_t:CDS:1</fullName>
    </submittedName>
</protein>
<comment type="caution">
    <text evidence="1">The sequence shown here is derived from an EMBL/GenBank/DDBJ whole genome shotgun (WGS) entry which is preliminary data.</text>
</comment>
<sequence>MYWLSEIRKELEYYRKDLTEEELRECSNMMTILINLSLEANNTNDIFDSDESCIMNQNTSISAFTSNVNIFIESETKLNIENLTDLTLSFFNFNITESYNKEFRPQHKQTSSKDYENMNFEASNIVDKVLGIENDNN</sequence>
<dbReference type="Proteomes" id="UP000789759">
    <property type="component" value="Unassembled WGS sequence"/>
</dbReference>
<evidence type="ECO:0000313" key="1">
    <source>
        <dbReference type="EMBL" id="CAG8637957.1"/>
    </source>
</evidence>
<dbReference type="AlphaFoldDB" id="A0A9N9DIX4"/>
<reference evidence="1" key="1">
    <citation type="submission" date="2021-06" db="EMBL/GenBank/DDBJ databases">
        <authorList>
            <person name="Kallberg Y."/>
            <person name="Tangrot J."/>
            <person name="Rosling A."/>
        </authorList>
    </citation>
    <scope>NUCLEOTIDE SEQUENCE</scope>
    <source>
        <strain evidence="1">FL966</strain>
    </source>
</reference>
<evidence type="ECO:0000313" key="2">
    <source>
        <dbReference type="Proteomes" id="UP000789759"/>
    </source>
</evidence>
<gene>
    <name evidence="1" type="ORF">CPELLU_LOCUS8713</name>
</gene>
<dbReference type="OrthoDB" id="2441009at2759"/>
<accession>A0A9N9DIX4</accession>